<reference evidence="3 4" key="1">
    <citation type="journal article" date="2016" name="Nat. Commun.">
        <title>Thousands of microbial genomes shed light on interconnected biogeochemical processes in an aquifer system.</title>
        <authorList>
            <person name="Anantharaman K."/>
            <person name="Brown C.T."/>
            <person name="Hug L.A."/>
            <person name="Sharon I."/>
            <person name="Castelle C.J."/>
            <person name="Probst A.J."/>
            <person name="Thomas B.C."/>
            <person name="Singh A."/>
            <person name="Wilkins M.J."/>
            <person name="Karaoz U."/>
            <person name="Brodie E.L."/>
            <person name="Williams K.H."/>
            <person name="Hubbard S.S."/>
            <person name="Banfield J.F."/>
        </authorList>
    </citation>
    <scope>NUCLEOTIDE SEQUENCE [LARGE SCALE GENOMIC DNA]</scope>
    <source>
        <strain evidence="4">RIFCSPLOWO2_12_FULL_64_10</strain>
    </source>
</reference>
<dbReference type="Pfam" id="PF00753">
    <property type="entry name" value="Lactamase_B"/>
    <property type="match status" value="1"/>
</dbReference>
<dbReference type="PANTHER" id="PTHR13754:SF13">
    <property type="entry name" value="METALLO-BETA-LACTAMASE SUPERFAMILY PROTEIN (AFU_ORTHOLOGUE AFUA_3G07630)"/>
    <property type="match status" value="1"/>
</dbReference>
<feature type="signal peptide" evidence="1">
    <location>
        <begin position="1"/>
        <end position="23"/>
    </location>
</feature>
<evidence type="ECO:0000313" key="4">
    <source>
        <dbReference type="Proteomes" id="UP000178606"/>
    </source>
</evidence>
<organism evidence="3 4">
    <name type="scientific">Handelsmanbacteria sp. (strain RIFCSPLOWO2_12_FULL_64_10)</name>
    <dbReference type="NCBI Taxonomy" id="1817868"/>
    <lineage>
        <taxon>Bacteria</taxon>
        <taxon>Candidatus Handelsmaniibacteriota</taxon>
    </lineage>
</organism>
<dbReference type="GO" id="GO:0016740">
    <property type="term" value="F:transferase activity"/>
    <property type="evidence" value="ECO:0007669"/>
    <property type="project" value="TreeGrafter"/>
</dbReference>
<keyword evidence="1" id="KW-0732">Signal</keyword>
<dbReference type="AlphaFoldDB" id="A0A1F6D1W9"/>
<dbReference type="SUPFAM" id="SSF56281">
    <property type="entry name" value="Metallo-hydrolase/oxidoreductase"/>
    <property type="match status" value="1"/>
</dbReference>
<comment type="caution">
    <text evidence="3">The sequence shown here is derived from an EMBL/GenBank/DDBJ whole genome shotgun (WGS) entry which is preliminary data.</text>
</comment>
<dbReference type="InterPro" id="IPR036866">
    <property type="entry name" value="RibonucZ/Hydroxyglut_hydro"/>
</dbReference>
<name>A0A1F6D1W9_HANXR</name>
<dbReference type="Proteomes" id="UP000178606">
    <property type="component" value="Unassembled WGS sequence"/>
</dbReference>
<proteinExistence type="predicted"/>
<dbReference type="InterPro" id="IPR052926">
    <property type="entry name" value="Metallo-beta-lactamase_dom"/>
</dbReference>
<evidence type="ECO:0000313" key="3">
    <source>
        <dbReference type="EMBL" id="OGG55424.1"/>
    </source>
</evidence>
<dbReference type="InterPro" id="IPR001279">
    <property type="entry name" value="Metallo-B-lactamas"/>
</dbReference>
<dbReference type="PANTHER" id="PTHR13754">
    <property type="entry name" value="METALLO-BETA-LACTAMASE SUPERFAMILY PROTEIN"/>
    <property type="match status" value="1"/>
</dbReference>
<feature type="chain" id="PRO_5009523705" description="Metallo-beta-lactamase domain-containing protein" evidence="1">
    <location>
        <begin position="24"/>
        <end position="118"/>
    </location>
</feature>
<feature type="domain" description="Metallo-beta-lactamase" evidence="2">
    <location>
        <begin position="48"/>
        <end position="105"/>
    </location>
</feature>
<sequence length="118" mass="12993">MNHIVHRLTIVGLFLAAVTLADAQEAKRITILYDAFGAPSALRKDWGFASLVEYGGKRILFDTGNNAGIFEHNVGQLGIDLTRLDAVVISHRHGDHTSGLSYLLGVNSNECVRFHRHI</sequence>
<accession>A0A1F6D1W9</accession>
<dbReference type="EMBL" id="MFKF01000079">
    <property type="protein sequence ID" value="OGG55424.1"/>
    <property type="molecule type" value="Genomic_DNA"/>
</dbReference>
<evidence type="ECO:0000259" key="2">
    <source>
        <dbReference type="Pfam" id="PF00753"/>
    </source>
</evidence>
<evidence type="ECO:0000256" key="1">
    <source>
        <dbReference type="SAM" id="SignalP"/>
    </source>
</evidence>
<dbReference type="Gene3D" id="3.60.15.10">
    <property type="entry name" value="Ribonuclease Z/Hydroxyacylglutathione hydrolase-like"/>
    <property type="match status" value="1"/>
</dbReference>
<gene>
    <name evidence="3" type="ORF">A3F84_06000</name>
</gene>
<protein>
    <recommendedName>
        <fullName evidence="2">Metallo-beta-lactamase domain-containing protein</fullName>
    </recommendedName>
</protein>